<accession>A0A8S1BVT9</accession>
<evidence type="ECO:0000256" key="5">
    <source>
        <dbReference type="SAM" id="Phobius"/>
    </source>
</evidence>
<dbReference type="InterPro" id="IPR032675">
    <property type="entry name" value="LRR_dom_sf"/>
</dbReference>
<dbReference type="InterPro" id="IPR050328">
    <property type="entry name" value="Dev_Immune_Receptor"/>
</dbReference>
<keyword evidence="8" id="KW-1185">Reference proteome</keyword>
<keyword evidence="1" id="KW-0433">Leucine-rich repeat</keyword>
<dbReference type="PROSITE" id="PS51450">
    <property type="entry name" value="LRR"/>
    <property type="match status" value="5"/>
</dbReference>
<dbReference type="GO" id="GO:0031012">
    <property type="term" value="C:extracellular matrix"/>
    <property type="evidence" value="ECO:0007669"/>
    <property type="project" value="TreeGrafter"/>
</dbReference>
<dbReference type="SMART" id="SM00369">
    <property type="entry name" value="LRR_TYP"/>
    <property type="match status" value="27"/>
</dbReference>
<feature type="domain" description="LRRCT" evidence="6">
    <location>
        <begin position="1146"/>
        <end position="1194"/>
    </location>
</feature>
<evidence type="ECO:0000259" key="6">
    <source>
        <dbReference type="SMART" id="SM00082"/>
    </source>
</evidence>
<feature type="transmembrane region" description="Helical" evidence="5">
    <location>
        <begin position="1255"/>
        <end position="1277"/>
    </location>
</feature>
<protein>
    <recommendedName>
        <fullName evidence="6">LRRCT domain-containing protein</fullName>
    </recommendedName>
</protein>
<dbReference type="InterPro" id="IPR001611">
    <property type="entry name" value="Leu-rich_rpt"/>
</dbReference>
<gene>
    <name evidence="7" type="ORF">CLODIP_2_CD08921</name>
</gene>
<dbReference type="InterPro" id="IPR003591">
    <property type="entry name" value="Leu-rich_rpt_typical-subtyp"/>
</dbReference>
<dbReference type="InterPro" id="IPR000483">
    <property type="entry name" value="Cys-rich_flank_reg_C"/>
</dbReference>
<evidence type="ECO:0000256" key="2">
    <source>
        <dbReference type="ARBA" id="ARBA00022729"/>
    </source>
</evidence>
<dbReference type="Gene3D" id="3.80.10.10">
    <property type="entry name" value="Ribonuclease Inhibitor"/>
    <property type="match status" value="9"/>
</dbReference>
<keyword evidence="5" id="KW-1133">Transmembrane helix</keyword>
<name>A0A8S1BVT9_9INSE</name>
<keyword evidence="3" id="KW-0677">Repeat</keyword>
<dbReference type="GO" id="GO:0005615">
    <property type="term" value="C:extracellular space"/>
    <property type="evidence" value="ECO:0007669"/>
    <property type="project" value="TreeGrafter"/>
</dbReference>
<evidence type="ECO:0000313" key="8">
    <source>
        <dbReference type="Proteomes" id="UP000494165"/>
    </source>
</evidence>
<dbReference type="SUPFAM" id="SSF52047">
    <property type="entry name" value="RNI-like"/>
    <property type="match status" value="1"/>
</dbReference>
<comment type="caution">
    <text evidence="7">The sequence shown here is derived from an EMBL/GenBank/DDBJ whole genome shotgun (WGS) entry which is preliminary data.</text>
</comment>
<dbReference type="SMART" id="SM00365">
    <property type="entry name" value="LRR_SD22"/>
    <property type="match status" value="12"/>
</dbReference>
<dbReference type="Pfam" id="PF00560">
    <property type="entry name" value="LRR_1"/>
    <property type="match status" value="1"/>
</dbReference>
<dbReference type="OrthoDB" id="8731593at2759"/>
<reference evidence="7 8" key="1">
    <citation type="submission" date="2020-04" db="EMBL/GenBank/DDBJ databases">
        <authorList>
            <person name="Alioto T."/>
            <person name="Alioto T."/>
            <person name="Gomez Garrido J."/>
        </authorList>
    </citation>
    <scope>NUCLEOTIDE SEQUENCE [LARGE SCALE GENOMIC DNA]</scope>
</reference>
<sequence length="1368" mass="150545">MRRLFGERKKERREEGRWQPSRTLETRHSSLESRMFARVVLLVVLVAGGPWSALSQQASGPSGEEACADLLTELRHPCTCIYDDTEELELELDCDRVVFGADFPTIPFGAALRSFSQRHVGLQGVPAQAFSGRQIGLVRLDFSDNLLRRLADKALDGVRDTLKELVLRDNLLGDTLNPIFSSSELHGLTILLVLDLRGNHLRGLEAGFLKGCPNLQELLLDRNLLPGVPSSSLNGPKILKAITLSHNRIDIIRRDAFWAQPRLELIDLSSNGIRVVEGGAFVGLTKLRALRLPHNRLTRLSSDTFQGGDGLEVLDVAENFLSDFPTLALKPLAKLRALNLSANLIQTLNNADLASHADLEILDLSRNSLASLAPGTFVGLRKLRKLYLHVNSLRTIEDDTFEGLEKLEFLSLEDNNVLLVPTSALGRLPRLAALNLGFNRVAALNEALLKPAAHVQMLSLQYNVIREIPSNAFSNFSRLTKLDLSGNQLQVASPATFSGLEATLEELLLQENKIVSLSQLALPALRKLNLARNQLTEVQGGALRLLPSLEELDLSDNPRLTNLPQAPFAGLGHLAYLDLSNTGLTQLTPGLLVGLGGLLKVNMANCKISELQERALSVLPQLESLDLSGNEIGNIKAAAFDNLPALRVLDLSKNKLSSFKGEIFRNPDDKSSSIEDLNLSENELSYLFPSSFSSHPNLVRMQVQNNKFTFFPTELLSGLRRLEYIDLSNNQLSSVDELNFASLPRLRSVVLKDNKIEHFSEGAFRNSSQIQFIDVSGNKLNRIEERTFEGLNRLVLNLDDNQLNDLPETLFDRSKVQILEEIGLSANKFEMAPLAALQRQYFYLNKVNLANNNIMNLPADDTMLVNIKNLDLSFNPLSAESVSSLLVEPKTVRQLNLAGTGIRSLPDALETPFLRFLNISQNSITSIPSSTFFRATLLEKLDISNNKLTKGTIPPLTNLQELDMSNNPIEIIHLTDLANATNLRVLKIKNLEFLSRLEAGALQPLSNLDELQAYGYPRLGYLDVKGILSLLPPLEKLDIEMKDAALSDQLAAARHPRMREIGLRGPRVQQVASSGLLASMTAPSLMVRLRDTALTSLPASLLLPVPRSTQLTLDVANSQLRSLAGPLLSALDSRKNRLHVLGIEDNPIKCDCNSMLFQRWLVAHPDVPQVKCDGPAELRGQVLQALPEEELICGTRTTTTTTPAPTTSERTTAEPEIIWSVAPTAAKPRSEEPKPTQRPIKSAGSASSIANDDTLIIGIVGGVVAFILLLIIIICIARCRMSSNSRYQGGPLAAPPMFPMPPACTCIKPPPPSSIYMSPYSAKGYPPANAGQPYYVGYPPEEVGMYNMHNMDMHYAESVRESMRGNEQ</sequence>
<feature type="region of interest" description="Disordered" evidence="4">
    <location>
        <begin position="1224"/>
        <end position="1245"/>
    </location>
</feature>
<dbReference type="PRINTS" id="PR00019">
    <property type="entry name" value="LEURICHRPT"/>
</dbReference>
<dbReference type="FunFam" id="3.80.10.10:FF:001164">
    <property type="entry name" value="GH01279p"/>
    <property type="match status" value="2"/>
</dbReference>
<organism evidence="7 8">
    <name type="scientific">Cloeon dipterum</name>
    <dbReference type="NCBI Taxonomy" id="197152"/>
    <lineage>
        <taxon>Eukaryota</taxon>
        <taxon>Metazoa</taxon>
        <taxon>Ecdysozoa</taxon>
        <taxon>Arthropoda</taxon>
        <taxon>Hexapoda</taxon>
        <taxon>Insecta</taxon>
        <taxon>Pterygota</taxon>
        <taxon>Palaeoptera</taxon>
        <taxon>Ephemeroptera</taxon>
        <taxon>Pisciforma</taxon>
        <taxon>Baetidae</taxon>
        <taxon>Cloeon</taxon>
    </lineage>
</organism>
<dbReference type="SMART" id="SM00082">
    <property type="entry name" value="LRRCT"/>
    <property type="match status" value="1"/>
</dbReference>
<dbReference type="SMART" id="SM00364">
    <property type="entry name" value="LRR_BAC"/>
    <property type="match status" value="8"/>
</dbReference>
<dbReference type="EMBL" id="CADEPI010000003">
    <property type="protein sequence ID" value="CAB3360616.1"/>
    <property type="molecule type" value="Genomic_DNA"/>
</dbReference>
<dbReference type="PANTHER" id="PTHR24373:SF392">
    <property type="entry name" value="NEPHROCAN"/>
    <property type="match status" value="1"/>
</dbReference>
<keyword evidence="5" id="KW-0812">Transmembrane</keyword>
<keyword evidence="5" id="KW-0472">Membrane</keyword>
<dbReference type="SUPFAM" id="SSF52058">
    <property type="entry name" value="L domain-like"/>
    <property type="match status" value="3"/>
</dbReference>
<evidence type="ECO:0000256" key="1">
    <source>
        <dbReference type="ARBA" id="ARBA00022614"/>
    </source>
</evidence>
<evidence type="ECO:0000256" key="3">
    <source>
        <dbReference type="ARBA" id="ARBA00022737"/>
    </source>
</evidence>
<evidence type="ECO:0000256" key="4">
    <source>
        <dbReference type="SAM" id="MobiDB-lite"/>
    </source>
</evidence>
<keyword evidence="2" id="KW-0732">Signal</keyword>
<proteinExistence type="predicted"/>
<dbReference type="Pfam" id="PF13855">
    <property type="entry name" value="LRR_8"/>
    <property type="match status" value="7"/>
</dbReference>
<dbReference type="Proteomes" id="UP000494165">
    <property type="component" value="Unassembled WGS sequence"/>
</dbReference>
<dbReference type="PANTHER" id="PTHR24373">
    <property type="entry name" value="SLIT RELATED LEUCINE-RICH REPEAT NEURONAL PROTEIN"/>
    <property type="match status" value="1"/>
</dbReference>
<evidence type="ECO:0000313" key="7">
    <source>
        <dbReference type="EMBL" id="CAB3360616.1"/>
    </source>
</evidence>